<dbReference type="EMBL" id="MTYH01000080">
    <property type="protein sequence ID" value="PNP39646.1"/>
    <property type="molecule type" value="Genomic_DNA"/>
</dbReference>
<accession>A0A2K0T2A0</accession>
<protein>
    <submittedName>
        <fullName evidence="1">Uncharacterized protein</fullName>
    </submittedName>
</protein>
<dbReference type="Pfam" id="PF20219">
    <property type="entry name" value="DUF6579"/>
    <property type="match status" value="1"/>
</dbReference>
<dbReference type="Proteomes" id="UP000236546">
    <property type="component" value="Unassembled WGS sequence"/>
</dbReference>
<dbReference type="OrthoDB" id="5153834at2759"/>
<dbReference type="InterPro" id="IPR046486">
    <property type="entry name" value="DUF6579"/>
</dbReference>
<sequence>MEVGKSQYKDDCFFVWHPDTSWHPAFYAKVKETPLPATFMGESDCLDRLCIAMKAIRQGMKEQGKYLEKAPTSTS</sequence>
<evidence type="ECO:0000313" key="1">
    <source>
        <dbReference type="EMBL" id="PNP39646.1"/>
    </source>
</evidence>
<evidence type="ECO:0000313" key="2">
    <source>
        <dbReference type="Proteomes" id="UP000236546"/>
    </source>
</evidence>
<organism evidence="1 2">
    <name type="scientific">Trichoderma gamsii</name>
    <dbReference type="NCBI Taxonomy" id="398673"/>
    <lineage>
        <taxon>Eukaryota</taxon>
        <taxon>Fungi</taxon>
        <taxon>Dikarya</taxon>
        <taxon>Ascomycota</taxon>
        <taxon>Pezizomycotina</taxon>
        <taxon>Sordariomycetes</taxon>
        <taxon>Hypocreomycetidae</taxon>
        <taxon>Hypocreales</taxon>
        <taxon>Hypocreaceae</taxon>
        <taxon>Trichoderma</taxon>
    </lineage>
</organism>
<comment type="caution">
    <text evidence="1">The sequence shown here is derived from an EMBL/GenBank/DDBJ whole genome shotgun (WGS) entry which is preliminary data.</text>
</comment>
<gene>
    <name evidence="1" type="ORF">TGAMA5MH_08464</name>
</gene>
<reference evidence="1 2" key="1">
    <citation type="submission" date="2017-02" db="EMBL/GenBank/DDBJ databases">
        <title>Genomes of Trichoderma spp. with biocontrol activity.</title>
        <authorList>
            <person name="Gardiner D."/>
            <person name="Kazan K."/>
            <person name="Vos C."/>
            <person name="Harvey P."/>
        </authorList>
    </citation>
    <scope>NUCLEOTIDE SEQUENCE [LARGE SCALE GENOMIC DNA]</scope>
    <source>
        <strain evidence="1 2">A5MH</strain>
    </source>
</reference>
<proteinExistence type="predicted"/>
<dbReference type="AlphaFoldDB" id="A0A2K0T2A0"/>
<name>A0A2K0T2A0_9HYPO</name>